<dbReference type="AlphaFoldDB" id="A0A8J6J2E3"/>
<feature type="transmembrane region" description="Helical" evidence="6">
    <location>
        <begin position="245"/>
        <end position="268"/>
    </location>
</feature>
<evidence type="ECO:0000256" key="3">
    <source>
        <dbReference type="ARBA" id="ARBA00022989"/>
    </source>
</evidence>
<evidence type="ECO:0000256" key="5">
    <source>
        <dbReference type="ARBA" id="ARBA00049660"/>
    </source>
</evidence>
<dbReference type="Proteomes" id="UP000602260">
    <property type="component" value="Unassembled WGS sequence"/>
</dbReference>
<protein>
    <submittedName>
        <fullName evidence="7">Formate/nitrite transporter family protein</fullName>
    </submittedName>
</protein>
<evidence type="ECO:0000313" key="7">
    <source>
        <dbReference type="EMBL" id="MBC5715961.1"/>
    </source>
</evidence>
<gene>
    <name evidence="7" type="ORF">H8S55_01230</name>
</gene>
<dbReference type="GO" id="GO:0015499">
    <property type="term" value="F:formate transmembrane transporter activity"/>
    <property type="evidence" value="ECO:0007669"/>
    <property type="project" value="TreeGrafter"/>
</dbReference>
<evidence type="ECO:0000256" key="1">
    <source>
        <dbReference type="ARBA" id="ARBA00004141"/>
    </source>
</evidence>
<evidence type="ECO:0000256" key="6">
    <source>
        <dbReference type="SAM" id="Phobius"/>
    </source>
</evidence>
<organism evidence="7 8">
    <name type="scientific">Flintibacter faecis</name>
    <dbReference type="NCBI Taxonomy" id="2763047"/>
    <lineage>
        <taxon>Bacteria</taxon>
        <taxon>Bacillati</taxon>
        <taxon>Bacillota</taxon>
        <taxon>Clostridia</taxon>
        <taxon>Eubacteriales</taxon>
        <taxon>Flintibacter</taxon>
    </lineage>
</organism>
<sequence length="272" mass="28874">MESLTPAEIAAKYAAAGEGKAKRATSLLVVLGILAGALIALGSAATNTAVYGIEEIWTARTICGLLFPFGLGMVVIMGAELFTGNCLITISVLDRRCTVGQMLRSWVIVYLANLVGSLLVAAGCAWFGQMNYSGGALALYTMKVALGKCNLPFQNAVVLGILCNFLVCLGVLMAMSAKDSAGRIISAFLPVCYFVLCGFEHCVANMYYIPAGLMAKAVPAYAQLATERGLDLSALTVSNFVVKNLIPVTIGNILGGVILSWLMWFCYLRKKK</sequence>
<dbReference type="InterPro" id="IPR024002">
    <property type="entry name" value="For/NO2_transpt_CS"/>
</dbReference>
<dbReference type="PANTHER" id="PTHR30520:SF6">
    <property type="entry name" value="FORMATE_NITRATE FAMILY TRANSPORTER (EUROFUNG)"/>
    <property type="match status" value="1"/>
</dbReference>
<keyword evidence="4 6" id="KW-0472">Membrane</keyword>
<evidence type="ECO:0000313" key="8">
    <source>
        <dbReference type="Proteomes" id="UP000602260"/>
    </source>
</evidence>
<evidence type="ECO:0000256" key="4">
    <source>
        <dbReference type="ARBA" id="ARBA00023136"/>
    </source>
</evidence>
<dbReference type="RefSeq" id="WP_186877467.1">
    <property type="nucleotide sequence ID" value="NZ_JACOPN010000001.1"/>
</dbReference>
<comment type="caution">
    <text evidence="7">The sequence shown here is derived from an EMBL/GenBank/DDBJ whole genome shotgun (WGS) entry which is preliminary data.</text>
</comment>
<feature type="transmembrane region" description="Helical" evidence="6">
    <location>
        <begin position="156"/>
        <end position="175"/>
    </location>
</feature>
<dbReference type="InterPro" id="IPR023271">
    <property type="entry name" value="Aquaporin-like"/>
</dbReference>
<dbReference type="InterPro" id="IPR000292">
    <property type="entry name" value="For/NO2_transpt"/>
</dbReference>
<dbReference type="PROSITE" id="PS01005">
    <property type="entry name" value="FORMATE_NITRITE_TP_1"/>
    <property type="match status" value="1"/>
</dbReference>
<proteinExistence type="inferred from homology"/>
<keyword evidence="3 6" id="KW-1133">Transmembrane helix</keyword>
<feature type="transmembrane region" description="Helical" evidence="6">
    <location>
        <begin position="187"/>
        <end position="209"/>
    </location>
</feature>
<dbReference type="Gene3D" id="1.20.1080.10">
    <property type="entry name" value="Glycerol uptake facilitator protein"/>
    <property type="match status" value="1"/>
</dbReference>
<dbReference type="PANTHER" id="PTHR30520">
    <property type="entry name" value="FORMATE TRANSPORTER-RELATED"/>
    <property type="match status" value="1"/>
</dbReference>
<dbReference type="GO" id="GO:0005886">
    <property type="term" value="C:plasma membrane"/>
    <property type="evidence" value="ECO:0007669"/>
    <property type="project" value="TreeGrafter"/>
</dbReference>
<name>A0A8J6J2E3_9FIRM</name>
<comment type="subcellular location">
    <subcellularLocation>
        <location evidence="1">Membrane</location>
        <topology evidence="1">Multi-pass membrane protein</topology>
    </subcellularLocation>
</comment>
<feature type="transmembrane region" description="Helical" evidence="6">
    <location>
        <begin position="105"/>
        <end position="128"/>
    </location>
</feature>
<dbReference type="Pfam" id="PF01226">
    <property type="entry name" value="Form_Nir_trans"/>
    <property type="match status" value="1"/>
</dbReference>
<accession>A0A8J6J2E3</accession>
<evidence type="ECO:0000256" key="2">
    <source>
        <dbReference type="ARBA" id="ARBA00022692"/>
    </source>
</evidence>
<reference evidence="7" key="1">
    <citation type="submission" date="2020-08" db="EMBL/GenBank/DDBJ databases">
        <title>Genome public.</title>
        <authorList>
            <person name="Liu C."/>
            <person name="Sun Q."/>
        </authorList>
    </citation>
    <scope>NUCLEOTIDE SEQUENCE</scope>
    <source>
        <strain evidence="7">BX5</strain>
    </source>
</reference>
<feature type="transmembrane region" description="Helical" evidence="6">
    <location>
        <begin position="27"/>
        <end position="53"/>
    </location>
</feature>
<keyword evidence="2 6" id="KW-0812">Transmembrane</keyword>
<feature type="transmembrane region" description="Helical" evidence="6">
    <location>
        <begin position="65"/>
        <end position="93"/>
    </location>
</feature>
<keyword evidence="8" id="KW-1185">Reference proteome</keyword>
<comment type="similarity">
    <text evidence="5">Belongs to the FNT transporter (TC 1.A.16) family.</text>
</comment>
<dbReference type="EMBL" id="JACOPN010000001">
    <property type="protein sequence ID" value="MBC5715961.1"/>
    <property type="molecule type" value="Genomic_DNA"/>
</dbReference>